<comment type="caution">
    <text evidence="6">The sequence shown here is derived from an EMBL/GenBank/DDBJ whole genome shotgun (WGS) entry which is preliminary data.</text>
</comment>
<feature type="domain" description="Gnk2-homologous" evidence="5">
    <location>
        <begin position="137"/>
        <end position="242"/>
    </location>
</feature>
<dbReference type="Gene3D" id="3.30.430.20">
    <property type="entry name" value="Gnk2 domain, C-X8-C-X2-C motif"/>
    <property type="match status" value="2"/>
</dbReference>
<keyword evidence="7" id="KW-1185">Reference proteome</keyword>
<keyword evidence="2" id="KW-0677">Repeat</keyword>
<feature type="chain" id="PRO_5041935789" description="Gnk2-homologous domain-containing protein" evidence="4">
    <location>
        <begin position="21"/>
        <end position="363"/>
    </location>
</feature>
<reference evidence="6" key="1">
    <citation type="submission" date="2023-07" db="EMBL/GenBank/DDBJ databases">
        <title>A chromosome-level genome assembly of Lolium multiflorum.</title>
        <authorList>
            <person name="Chen Y."/>
            <person name="Copetti D."/>
            <person name="Kolliker R."/>
            <person name="Studer B."/>
        </authorList>
    </citation>
    <scope>NUCLEOTIDE SEQUENCE</scope>
    <source>
        <strain evidence="6">02402/16</strain>
        <tissue evidence="6">Leaf</tissue>
    </source>
</reference>
<feature type="signal peptide" evidence="4">
    <location>
        <begin position="1"/>
        <end position="20"/>
    </location>
</feature>
<dbReference type="PANTHER" id="PTHR32099:SF86">
    <property type="entry name" value="GNK2-HOMOLOGOUS DOMAIN-CONTAINING PROTEIN"/>
    <property type="match status" value="1"/>
</dbReference>
<feature type="transmembrane region" description="Helical" evidence="3">
    <location>
        <begin position="253"/>
        <end position="277"/>
    </location>
</feature>
<keyword evidence="3" id="KW-1133">Transmembrane helix</keyword>
<dbReference type="EMBL" id="JAUUTY010000006">
    <property type="protein sequence ID" value="KAK1616812.1"/>
    <property type="molecule type" value="Genomic_DNA"/>
</dbReference>
<keyword evidence="1 4" id="KW-0732">Signal</keyword>
<dbReference type="Gene3D" id="3.40.50.1000">
    <property type="entry name" value="HAD superfamily/HAD-like"/>
    <property type="match status" value="1"/>
</dbReference>
<proteinExistence type="predicted"/>
<protein>
    <recommendedName>
        <fullName evidence="5">Gnk2-homologous domain-containing protein</fullName>
    </recommendedName>
</protein>
<evidence type="ECO:0000256" key="1">
    <source>
        <dbReference type="ARBA" id="ARBA00022729"/>
    </source>
</evidence>
<evidence type="ECO:0000313" key="6">
    <source>
        <dbReference type="EMBL" id="KAK1616812.1"/>
    </source>
</evidence>
<gene>
    <name evidence="6" type="ORF">QYE76_022329</name>
</gene>
<evidence type="ECO:0000313" key="7">
    <source>
        <dbReference type="Proteomes" id="UP001231189"/>
    </source>
</evidence>
<accession>A0AAD8RAS9</accession>
<dbReference type="AlphaFoldDB" id="A0AAD8RAS9"/>
<dbReference type="PANTHER" id="PTHR32099">
    <property type="entry name" value="CYSTEINE-RICH REPEAT SECRETORY PROTEIN"/>
    <property type="match status" value="1"/>
</dbReference>
<sequence>MKPVPVVAALALVIAAVTSASPSTGYWAFNCDGGNYSMTSKYLHSLEEMAAVLPGAASSSPSLSHTEFVGSNKEDRVHALATCRGDTEANNCKKCLTQAFQDARAVCRFRKSVSIYYDTCSLGFSEKNIRFHPENLQAAYGADGPQVPVQCKKEFNKAVSAVISDVARKAVGARYASGKENLDEHGCRYKLVYGFAECSPQLPPAECQLCLEDLTAQPGFSGNVGERKATLYCNYRFEPTQFFKSSKGGHRTLWIVVGIVGGAATIALIVLIFLLWWRMPAKRPSAIDFFDAITVTAEGKMIALFLDYDGTLSPIVKIPEKAFMSEEVKDFIQLENLHYAGSHGMDIKLSVWKTLCNRSRAPQ</sequence>
<dbReference type="InterPro" id="IPR038408">
    <property type="entry name" value="GNK2_sf"/>
</dbReference>
<keyword evidence="3" id="KW-0812">Transmembrane</keyword>
<evidence type="ECO:0000256" key="4">
    <source>
        <dbReference type="SAM" id="SignalP"/>
    </source>
</evidence>
<evidence type="ECO:0000256" key="3">
    <source>
        <dbReference type="SAM" id="Phobius"/>
    </source>
</evidence>
<dbReference type="InterPro" id="IPR002902">
    <property type="entry name" value="GNK2"/>
</dbReference>
<keyword evidence="3" id="KW-0472">Membrane</keyword>
<evidence type="ECO:0000259" key="5">
    <source>
        <dbReference type="PROSITE" id="PS51473"/>
    </source>
</evidence>
<dbReference type="CDD" id="cd23509">
    <property type="entry name" value="Gnk2-like"/>
    <property type="match status" value="2"/>
</dbReference>
<feature type="domain" description="Gnk2-homologous" evidence="5">
    <location>
        <begin position="24"/>
        <end position="129"/>
    </location>
</feature>
<dbReference type="InterPro" id="IPR023214">
    <property type="entry name" value="HAD_sf"/>
</dbReference>
<organism evidence="6 7">
    <name type="scientific">Lolium multiflorum</name>
    <name type="common">Italian ryegrass</name>
    <name type="synonym">Lolium perenne subsp. multiflorum</name>
    <dbReference type="NCBI Taxonomy" id="4521"/>
    <lineage>
        <taxon>Eukaryota</taxon>
        <taxon>Viridiplantae</taxon>
        <taxon>Streptophyta</taxon>
        <taxon>Embryophyta</taxon>
        <taxon>Tracheophyta</taxon>
        <taxon>Spermatophyta</taxon>
        <taxon>Magnoliopsida</taxon>
        <taxon>Liliopsida</taxon>
        <taxon>Poales</taxon>
        <taxon>Poaceae</taxon>
        <taxon>BOP clade</taxon>
        <taxon>Pooideae</taxon>
        <taxon>Poodae</taxon>
        <taxon>Poeae</taxon>
        <taxon>Poeae Chloroplast Group 2 (Poeae type)</taxon>
        <taxon>Loliodinae</taxon>
        <taxon>Loliinae</taxon>
        <taxon>Lolium</taxon>
    </lineage>
</organism>
<dbReference type="Proteomes" id="UP001231189">
    <property type="component" value="Unassembled WGS sequence"/>
</dbReference>
<evidence type="ECO:0000256" key="2">
    <source>
        <dbReference type="ARBA" id="ARBA00022737"/>
    </source>
</evidence>
<dbReference type="PROSITE" id="PS51473">
    <property type="entry name" value="GNK2"/>
    <property type="match status" value="2"/>
</dbReference>
<dbReference type="Pfam" id="PF01657">
    <property type="entry name" value="Stress-antifung"/>
    <property type="match status" value="1"/>
</dbReference>
<name>A0AAD8RAS9_LOLMU</name>